<feature type="signal peptide" evidence="2">
    <location>
        <begin position="1"/>
        <end position="26"/>
    </location>
</feature>
<dbReference type="PANTHER" id="PTHR32552">
    <property type="entry name" value="FERRICHROME IRON RECEPTOR-RELATED"/>
    <property type="match status" value="1"/>
</dbReference>
<proteinExistence type="inferred from homology"/>
<comment type="subcellular location">
    <subcellularLocation>
        <location evidence="1">Cell outer membrane</location>
        <topology evidence="1">Multi-pass membrane protein</topology>
    </subcellularLocation>
</comment>
<keyword evidence="1" id="KW-0813">Transport</keyword>
<dbReference type="Proteomes" id="UP000019092">
    <property type="component" value="Chromosome"/>
</dbReference>
<keyword evidence="1" id="KW-0998">Cell outer membrane</keyword>
<dbReference type="InterPro" id="IPR037066">
    <property type="entry name" value="Plug_dom_sf"/>
</dbReference>
<reference evidence="4 5" key="1">
    <citation type="submission" date="2013-12" db="EMBL/GenBank/DDBJ databases">
        <title>Annotation of the Bibersteinia trehalosi USDA-ARS-USMARC-189 complete genome.</title>
        <authorList>
            <person name="Harhay G.P."/>
            <person name="McVey S."/>
            <person name="Clawson M.L."/>
            <person name="Bono J."/>
            <person name="Heaton M.P."/>
            <person name="Chitko-Mckown C.G."/>
            <person name="Harhay D.M."/>
            <person name="Smith T.P.L."/>
        </authorList>
    </citation>
    <scope>NUCLEOTIDE SEQUENCE [LARGE SCALE GENOMIC DNA]</scope>
    <source>
        <strain evidence="4 5">USDA-ARS-USMARC-189</strain>
    </source>
</reference>
<dbReference type="InterPro" id="IPR039426">
    <property type="entry name" value="TonB-dep_rcpt-like"/>
</dbReference>
<gene>
    <name evidence="4" type="ORF">F543_9350</name>
</gene>
<comment type="similarity">
    <text evidence="1">Belongs to the TonB-dependent receptor family.</text>
</comment>
<organism evidence="4 5">
    <name type="scientific">Bibersteinia trehalosi USDA-ARS-USMARC-189</name>
    <dbReference type="NCBI Taxonomy" id="1263831"/>
    <lineage>
        <taxon>Bacteria</taxon>
        <taxon>Pseudomonadati</taxon>
        <taxon>Pseudomonadota</taxon>
        <taxon>Gammaproteobacteria</taxon>
        <taxon>Pasteurellales</taxon>
        <taxon>Pasteurellaceae</taxon>
        <taxon>Bibersteinia</taxon>
    </lineage>
</organism>
<dbReference type="PROSITE" id="PS52016">
    <property type="entry name" value="TONB_DEPENDENT_REC_3"/>
    <property type="match status" value="1"/>
</dbReference>
<dbReference type="EMBL" id="CP006955">
    <property type="protein sequence ID" value="AHG83799.1"/>
    <property type="molecule type" value="Genomic_DNA"/>
</dbReference>
<evidence type="ECO:0000313" key="5">
    <source>
        <dbReference type="Proteomes" id="UP000019092"/>
    </source>
</evidence>
<dbReference type="SUPFAM" id="SSF56935">
    <property type="entry name" value="Porins"/>
    <property type="match status" value="1"/>
</dbReference>
<keyword evidence="5" id="KW-1185">Reference proteome</keyword>
<name>A0ABN4C465_BIBTR</name>
<keyword evidence="1" id="KW-1134">Transmembrane beta strand</keyword>
<evidence type="ECO:0000259" key="3">
    <source>
        <dbReference type="Pfam" id="PF07715"/>
    </source>
</evidence>
<sequence length="247" mass="26584">MVKAKFMIFKHSILYSAIFLPSFLLAETQIESLDEVNVVAELEKFKATDNLKAIVDLSLLGKQLAFTSPITVVNYDEQAFADKAPRNVVDALAKTDASIMNFGGETNTLGGIYVRGLQLDARQFSVNGLAGLYGAYNTATSAVGSAQLIKGASTATVGMDPEGAAGAAVNIETKRATDEPINKVGLAWFSNSRLQESFDFGRRFGANNEWGVRVSGLYRDGNTARTNYSELAKEIAIGADYRGENCV</sequence>
<protein>
    <submittedName>
        <fullName evidence="4">CirA protein</fullName>
    </submittedName>
</protein>
<dbReference type="InterPro" id="IPR012910">
    <property type="entry name" value="Plug_dom"/>
</dbReference>
<dbReference type="Gene3D" id="2.170.130.10">
    <property type="entry name" value="TonB-dependent receptor, plug domain"/>
    <property type="match status" value="1"/>
</dbReference>
<evidence type="ECO:0000256" key="1">
    <source>
        <dbReference type="PROSITE-ProRule" id="PRU01360"/>
    </source>
</evidence>
<accession>A0ABN4C465</accession>
<evidence type="ECO:0000313" key="4">
    <source>
        <dbReference type="EMBL" id="AHG83799.1"/>
    </source>
</evidence>
<keyword evidence="1" id="KW-0812">Transmembrane</keyword>
<keyword evidence="2" id="KW-0732">Signal</keyword>
<feature type="domain" description="TonB-dependent receptor plug" evidence="3">
    <location>
        <begin position="67"/>
        <end position="160"/>
    </location>
</feature>
<dbReference type="PANTHER" id="PTHR32552:SF82">
    <property type="entry name" value="FCUA PROTEIN"/>
    <property type="match status" value="1"/>
</dbReference>
<dbReference type="Pfam" id="PF07715">
    <property type="entry name" value="Plug"/>
    <property type="match status" value="1"/>
</dbReference>
<feature type="chain" id="PRO_5047360021" evidence="2">
    <location>
        <begin position="27"/>
        <end position="247"/>
    </location>
</feature>
<evidence type="ECO:0000256" key="2">
    <source>
        <dbReference type="SAM" id="SignalP"/>
    </source>
</evidence>
<keyword evidence="1" id="KW-0472">Membrane</keyword>